<feature type="transmembrane region" description="Helical" evidence="6">
    <location>
        <begin position="542"/>
        <end position="563"/>
    </location>
</feature>
<dbReference type="SUPFAM" id="SSF103473">
    <property type="entry name" value="MFS general substrate transporter"/>
    <property type="match status" value="2"/>
</dbReference>
<feature type="domain" description="Non-haem dioxygenase N-terminal" evidence="8">
    <location>
        <begin position="642"/>
        <end position="738"/>
    </location>
</feature>
<sequence>MSLNDQITQVTGPDDNDEATLKPTFKDPKQSQRVTQIEAIYREAKSDRKTWLIGVSVLVCAWAYSLDSSTTSYYSVDASSYFKQHSSVLSTLPIATSIISAVSKPFIAKISDITTRPYTYTFVLFFYVIGYIIVAICRTIAGYVVGEVFVAIGSSGLDLTNNIIVANLTPLEWRGFASSILSTPFIINTYKGQWRWGYGIFAIIMPVALGPAVATLVYLDGKAKQNGIVNIASSNAARRAAGNLAEREGRDIPHGTISARAAGPSEPWVQSVRRILDEIDAFGLVLLGFGWSLLLLPFYLKTYADGGWRDHSLIAMMLIGGLLLIAYVIYEAKWAGVPRAPRCLVFNKTFTMAIIIDSFYILTGNVRGLCWDSYVYVAKPWSYQNWVYYGNTLTLALCIAGPFVGLLQRWEHRYKAIQIAGLVIKIIRKGIMLDGTMATANTGAMVTAMILVGFGGSMSVVGSRVASQASIPHQEVALAISLLALWSKIGRAIGSAILRKYLAFNATEADVRGLFGSPTSIRKLYRFDNPMRVGATLAYRHALYYCLATALGLAFIPLIASLFQHNYFLGKSQNAVTNVGNDGLPVAETCRSELEPPKTKKEAFLRFWAAPFLFNMPAKLIDRYDHVPVTKENLDWAELITLDLSQYDQPGGKEDLVKQLEHAVRHVGFFYVKNFNISQDEIDRQFALGREFYALPLEEKLKYHSASDLEKGEYNGYRPAGHRALGNGVKDNVQVYNIPKFDGYHQRQQPPILGDHLEEIEAFSRKCHTEVVEKLLRLFAILLELPDEDQLVKDHQYDVKGEDHLRYMHYAARGAEENKIVGVTLLFRQPVAALQILNSQGQWKWVRPQDGTITVNTCDALTALTGGLIKSSIHRVHVPPADQAHVDRLGVLYFARPNNHVVLDPIQNSPLLNRLGLTQNVFTELGQHLTTEQWVKVRQTQQQRRTRDAKISEDGKYTYRPKDLEIIPGLHAKVYN</sequence>
<feature type="transmembrane region" description="Helical" evidence="6">
    <location>
        <begin position="344"/>
        <end position="366"/>
    </location>
</feature>
<dbReference type="GO" id="GO:0022857">
    <property type="term" value="F:transmembrane transporter activity"/>
    <property type="evidence" value="ECO:0007669"/>
    <property type="project" value="TreeGrafter"/>
</dbReference>
<gene>
    <name evidence="9" type="ORF">BDV34DRAFT_214239</name>
</gene>
<feature type="compositionally biased region" description="Polar residues" evidence="5">
    <location>
        <begin position="1"/>
        <end position="11"/>
    </location>
</feature>
<evidence type="ECO:0000256" key="2">
    <source>
        <dbReference type="ARBA" id="ARBA00022692"/>
    </source>
</evidence>
<dbReference type="PANTHER" id="PTHR23501:SF58">
    <property type="entry name" value="LOW AFFINITY HEME TRANSPORTER STR3"/>
    <property type="match status" value="1"/>
</dbReference>
<dbReference type="GO" id="GO:0005886">
    <property type="term" value="C:plasma membrane"/>
    <property type="evidence" value="ECO:0007669"/>
    <property type="project" value="TreeGrafter"/>
</dbReference>
<dbReference type="VEuPathDB" id="FungiDB:BDV34DRAFT_214239"/>
<comment type="subcellular location">
    <subcellularLocation>
        <location evidence="1">Membrane</location>
        <topology evidence="1">Multi-pass membrane protein</topology>
    </subcellularLocation>
</comment>
<dbReference type="FunFam" id="2.60.120.330:FF:000040">
    <property type="entry name" value="Chromosome 21, whole genome shotgun sequence"/>
    <property type="match status" value="1"/>
</dbReference>
<dbReference type="SUPFAM" id="SSF51197">
    <property type="entry name" value="Clavaminate synthase-like"/>
    <property type="match status" value="1"/>
</dbReference>
<accession>A0A5N6DFN2</accession>
<feature type="transmembrane region" description="Helical" evidence="6">
    <location>
        <begin position="86"/>
        <end position="107"/>
    </location>
</feature>
<organism evidence="9 10">
    <name type="scientific">Aspergillus parasiticus</name>
    <dbReference type="NCBI Taxonomy" id="5067"/>
    <lineage>
        <taxon>Eukaryota</taxon>
        <taxon>Fungi</taxon>
        <taxon>Dikarya</taxon>
        <taxon>Ascomycota</taxon>
        <taxon>Pezizomycotina</taxon>
        <taxon>Eurotiomycetes</taxon>
        <taxon>Eurotiomycetidae</taxon>
        <taxon>Eurotiales</taxon>
        <taxon>Aspergillaceae</taxon>
        <taxon>Aspergillus</taxon>
        <taxon>Aspergillus subgen. Circumdati</taxon>
    </lineage>
</organism>
<feature type="transmembrane region" description="Helical" evidence="6">
    <location>
        <begin position="312"/>
        <end position="332"/>
    </location>
</feature>
<keyword evidence="10" id="KW-1185">Reference proteome</keyword>
<dbReference type="Proteomes" id="UP000326532">
    <property type="component" value="Unassembled WGS sequence"/>
</dbReference>
<evidence type="ECO:0000256" key="3">
    <source>
        <dbReference type="ARBA" id="ARBA00022989"/>
    </source>
</evidence>
<evidence type="ECO:0000256" key="6">
    <source>
        <dbReference type="SAM" id="Phobius"/>
    </source>
</evidence>
<keyword evidence="2 6" id="KW-0812">Transmembrane</keyword>
<dbReference type="InterPro" id="IPR027443">
    <property type="entry name" value="IPNS-like_sf"/>
</dbReference>
<evidence type="ECO:0000256" key="1">
    <source>
        <dbReference type="ARBA" id="ARBA00004141"/>
    </source>
</evidence>
<proteinExistence type="predicted"/>
<keyword evidence="4 6" id="KW-0472">Membrane</keyword>
<reference evidence="9 10" key="1">
    <citation type="submission" date="2019-04" db="EMBL/GenBank/DDBJ databases">
        <title>Fungal friends and foes A comparative genomics study of 23 Aspergillus species from section Flavi.</title>
        <authorList>
            <consortium name="DOE Joint Genome Institute"/>
            <person name="Kjaerbolling I."/>
            <person name="Vesth T.C."/>
            <person name="Frisvad J.C."/>
            <person name="Nybo J.L."/>
            <person name="Theobald S."/>
            <person name="Kildgaard S."/>
            <person name="Petersen T.I."/>
            <person name="Kuo A."/>
            <person name="Sato A."/>
            <person name="Lyhne E.K."/>
            <person name="Kogle M.E."/>
            <person name="Wiebenga A."/>
            <person name="Kun R.S."/>
            <person name="Lubbers R.J."/>
            <person name="Makela M.R."/>
            <person name="Barry K."/>
            <person name="Chovatia M."/>
            <person name="Clum A."/>
            <person name="Daum C."/>
            <person name="Haridas S."/>
            <person name="He G."/>
            <person name="LaButti K."/>
            <person name="Lipzen A."/>
            <person name="Mondo S."/>
            <person name="Pangilinan J."/>
            <person name="Riley R."/>
            <person name="Salamov A."/>
            <person name="Simmons B.A."/>
            <person name="Magnuson J.K."/>
            <person name="Henrissat B."/>
            <person name="Mortensen U.H."/>
            <person name="Larsen T.O."/>
            <person name="De vries R.P."/>
            <person name="Grigoriev I.V."/>
            <person name="Machida M."/>
            <person name="Baker S.E."/>
            <person name="Andersen M.R."/>
        </authorList>
    </citation>
    <scope>NUCLEOTIDE SEQUENCE [LARGE SCALE GENOMIC DNA]</scope>
    <source>
        <strain evidence="9 10">CBS 117618</strain>
    </source>
</reference>
<name>A0A5N6DFN2_ASPPA</name>
<dbReference type="Gene3D" id="1.20.1250.20">
    <property type="entry name" value="MFS general substrate transporter like domains"/>
    <property type="match status" value="1"/>
</dbReference>
<dbReference type="Pfam" id="PF03171">
    <property type="entry name" value="2OG-FeII_Oxy"/>
    <property type="match status" value="1"/>
</dbReference>
<feature type="region of interest" description="Disordered" evidence="5">
    <location>
        <begin position="1"/>
        <end position="24"/>
    </location>
</feature>
<evidence type="ECO:0000259" key="8">
    <source>
        <dbReference type="Pfam" id="PF14226"/>
    </source>
</evidence>
<feature type="transmembrane region" description="Helical" evidence="6">
    <location>
        <begin position="435"/>
        <end position="456"/>
    </location>
</feature>
<feature type="transmembrane region" description="Helical" evidence="6">
    <location>
        <begin position="119"/>
        <end position="141"/>
    </location>
</feature>
<feature type="transmembrane region" description="Helical" evidence="6">
    <location>
        <begin position="196"/>
        <end position="219"/>
    </location>
</feature>
<feature type="transmembrane region" description="Helical" evidence="6">
    <location>
        <begin position="476"/>
        <end position="498"/>
    </location>
</feature>
<dbReference type="Gene3D" id="2.60.120.330">
    <property type="entry name" value="B-lactam Antibiotic, Isopenicillin N Synthase, Chain"/>
    <property type="match status" value="1"/>
</dbReference>
<dbReference type="InterPro" id="IPR036259">
    <property type="entry name" value="MFS_trans_sf"/>
</dbReference>
<evidence type="ECO:0000256" key="5">
    <source>
        <dbReference type="SAM" id="MobiDB-lite"/>
    </source>
</evidence>
<keyword evidence="3 6" id="KW-1133">Transmembrane helix</keyword>
<dbReference type="EMBL" id="ML734985">
    <property type="protein sequence ID" value="KAB8203944.1"/>
    <property type="molecule type" value="Genomic_DNA"/>
</dbReference>
<evidence type="ECO:0000256" key="4">
    <source>
        <dbReference type="ARBA" id="ARBA00023136"/>
    </source>
</evidence>
<dbReference type="Pfam" id="PF14226">
    <property type="entry name" value="DIOX_N"/>
    <property type="match status" value="1"/>
</dbReference>
<protein>
    <recommendedName>
        <fullName evidence="11">Non-haem dioxygenase N-terminal domain-containing protein</fullName>
    </recommendedName>
</protein>
<evidence type="ECO:0000313" key="9">
    <source>
        <dbReference type="EMBL" id="KAB8203944.1"/>
    </source>
</evidence>
<evidence type="ECO:0008006" key="11">
    <source>
        <dbReference type="Google" id="ProtNLM"/>
    </source>
</evidence>
<evidence type="ECO:0000313" key="10">
    <source>
        <dbReference type="Proteomes" id="UP000326532"/>
    </source>
</evidence>
<dbReference type="PANTHER" id="PTHR23501">
    <property type="entry name" value="MAJOR FACILITATOR SUPERFAMILY"/>
    <property type="match status" value="1"/>
</dbReference>
<feature type="transmembrane region" description="Helical" evidence="6">
    <location>
        <begin position="386"/>
        <end position="407"/>
    </location>
</feature>
<feature type="transmembrane region" description="Helical" evidence="6">
    <location>
        <begin position="281"/>
        <end position="300"/>
    </location>
</feature>
<feature type="transmembrane region" description="Helical" evidence="6">
    <location>
        <begin position="50"/>
        <end position="66"/>
    </location>
</feature>
<dbReference type="InterPro" id="IPR026992">
    <property type="entry name" value="DIOX_N"/>
</dbReference>
<feature type="domain" description="Isopenicillin N synthase-like Fe(2+) 2OG dioxygenase" evidence="7">
    <location>
        <begin position="822"/>
        <end position="889"/>
    </location>
</feature>
<dbReference type="AlphaFoldDB" id="A0A5N6DFN2"/>
<evidence type="ECO:0000259" key="7">
    <source>
        <dbReference type="Pfam" id="PF03171"/>
    </source>
</evidence>
<dbReference type="InterPro" id="IPR044861">
    <property type="entry name" value="IPNS-like_FE2OG_OXY"/>
</dbReference>